<evidence type="ECO:0000313" key="2">
    <source>
        <dbReference type="Proteomes" id="UP000499080"/>
    </source>
</evidence>
<dbReference type="Proteomes" id="UP000499080">
    <property type="component" value="Unassembled WGS sequence"/>
</dbReference>
<reference evidence="1 2" key="1">
    <citation type="journal article" date="2019" name="Sci. Rep.">
        <title>Orb-weaving spider Araneus ventricosus genome elucidates the spidroin gene catalogue.</title>
        <authorList>
            <person name="Kono N."/>
            <person name="Nakamura H."/>
            <person name="Ohtoshi R."/>
            <person name="Moran D.A.P."/>
            <person name="Shinohara A."/>
            <person name="Yoshida Y."/>
            <person name="Fujiwara M."/>
            <person name="Mori M."/>
            <person name="Tomita M."/>
            <person name="Arakawa K."/>
        </authorList>
    </citation>
    <scope>NUCLEOTIDE SEQUENCE [LARGE SCALE GENOMIC DNA]</scope>
</reference>
<accession>A0A4Y2M9M6</accession>
<proteinExistence type="predicted"/>
<gene>
    <name evidence="1" type="ORF">AVEN_134255_1</name>
</gene>
<evidence type="ECO:0000313" key="1">
    <source>
        <dbReference type="EMBL" id="GBN23801.1"/>
    </source>
</evidence>
<organism evidence="1 2">
    <name type="scientific">Araneus ventricosus</name>
    <name type="common">Orbweaver spider</name>
    <name type="synonym">Epeira ventricosa</name>
    <dbReference type="NCBI Taxonomy" id="182803"/>
    <lineage>
        <taxon>Eukaryota</taxon>
        <taxon>Metazoa</taxon>
        <taxon>Ecdysozoa</taxon>
        <taxon>Arthropoda</taxon>
        <taxon>Chelicerata</taxon>
        <taxon>Arachnida</taxon>
        <taxon>Araneae</taxon>
        <taxon>Araneomorphae</taxon>
        <taxon>Entelegynae</taxon>
        <taxon>Araneoidea</taxon>
        <taxon>Araneidae</taxon>
        <taxon>Araneus</taxon>
    </lineage>
</organism>
<comment type="caution">
    <text evidence="1">The sequence shown here is derived from an EMBL/GenBank/DDBJ whole genome shotgun (WGS) entry which is preliminary data.</text>
</comment>
<dbReference type="EMBL" id="BGPR01007039">
    <property type="protein sequence ID" value="GBN23801.1"/>
    <property type="molecule type" value="Genomic_DNA"/>
</dbReference>
<keyword evidence="2" id="KW-1185">Reference proteome</keyword>
<dbReference type="AlphaFoldDB" id="A0A4Y2M9M6"/>
<sequence>MGDSGYIVARPQEFSESTSLASSLGRILSGLMKKNHLGPLGSPIVLGEERCRMLSVLTTGKITKDEIVYRPHHWIDRFYPGCFEEAVVLHRLGKVILASAEINPEIKKKTALLTSDKTGSNFKNCFRTFVTPTI</sequence>
<protein>
    <submittedName>
        <fullName evidence="1">Uncharacterized protein</fullName>
    </submittedName>
</protein>
<name>A0A4Y2M9M6_ARAVE</name>